<reference evidence="4" key="1">
    <citation type="journal article" date="2019" name="Int. J. Syst. Evol. Microbiol.">
        <title>The Global Catalogue of Microorganisms (GCM) 10K type strain sequencing project: providing services to taxonomists for standard genome sequencing and annotation.</title>
        <authorList>
            <consortium name="The Broad Institute Genomics Platform"/>
            <consortium name="The Broad Institute Genome Sequencing Center for Infectious Disease"/>
            <person name="Wu L."/>
            <person name="Ma J."/>
        </authorList>
    </citation>
    <scope>NUCLEOTIDE SEQUENCE [LARGE SCALE GENOMIC DNA]</scope>
    <source>
        <strain evidence="4">JCM 32226</strain>
    </source>
</reference>
<dbReference type="Pfam" id="PF08668">
    <property type="entry name" value="HDOD"/>
    <property type="match status" value="1"/>
</dbReference>
<evidence type="ECO:0000259" key="1">
    <source>
        <dbReference type="PROSITE" id="PS50883"/>
    </source>
</evidence>
<dbReference type="PANTHER" id="PTHR33525">
    <property type="match status" value="1"/>
</dbReference>
<dbReference type="Gene3D" id="1.10.3210.10">
    <property type="entry name" value="Hypothetical protein af1432"/>
    <property type="match status" value="1"/>
</dbReference>
<dbReference type="InterPro" id="IPR035919">
    <property type="entry name" value="EAL_sf"/>
</dbReference>
<proteinExistence type="predicted"/>
<dbReference type="Proteomes" id="UP001501321">
    <property type="component" value="Unassembled WGS sequence"/>
</dbReference>
<name>A0ABP8Q1P1_9GAMM</name>
<dbReference type="SUPFAM" id="SSF141868">
    <property type="entry name" value="EAL domain-like"/>
    <property type="match status" value="1"/>
</dbReference>
<evidence type="ECO:0000313" key="4">
    <source>
        <dbReference type="Proteomes" id="UP001501321"/>
    </source>
</evidence>
<dbReference type="InterPro" id="IPR001633">
    <property type="entry name" value="EAL_dom"/>
</dbReference>
<comment type="caution">
    <text evidence="3">The sequence shown here is derived from an EMBL/GenBank/DDBJ whole genome shotgun (WGS) entry which is preliminary data.</text>
</comment>
<dbReference type="InterPro" id="IPR014408">
    <property type="entry name" value="dGMP_Pdiesterase_EAL/HD-GYP"/>
</dbReference>
<dbReference type="EMBL" id="BAABFC010000006">
    <property type="protein sequence ID" value="GAA4495542.1"/>
    <property type="molecule type" value="Genomic_DNA"/>
</dbReference>
<feature type="domain" description="HDOD" evidence="2">
    <location>
        <begin position="198"/>
        <end position="385"/>
    </location>
</feature>
<dbReference type="RefSeq" id="WP_345010501.1">
    <property type="nucleotide sequence ID" value="NZ_BAABFC010000006.1"/>
</dbReference>
<keyword evidence="4" id="KW-1185">Reference proteome</keyword>
<evidence type="ECO:0000259" key="2">
    <source>
        <dbReference type="PROSITE" id="PS51833"/>
    </source>
</evidence>
<evidence type="ECO:0000313" key="3">
    <source>
        <dbReference type="EMBL" id="GAA4495542.1"/>
    </source>
</evidence>
<dbReference type="PANTHER" id="PTHR33525:SF4">
    <property type="entry name" value="CYCLIC DI-GMP PHOSPHODIESTERASE CDGJ"/>
    <property type="match status" value="1"/>
</dbReference>
<protein>
    <submittedName>
        <fullName evidence="3">EAL domain-containing protein</fullName>
    </submittedName>
</protein>
<gene>
    <name evidence="3" type="ORF">GCM10023095_08970</name>
</gene>
<dbReference type="InterPro" id="IPR013976">
    <property type="entry name" value="HDOD"/>
</dbReference>
<dbReference type="Gene3D" id="3.20.20.450">
    <property type="entry name" value="EAL domain"/>
    <property type="match status" value="1"/>
</dbReference>
<dbReference type="InterPro" id="IPR052340">
    <property type="entry name" value="RNase_Y/CdgJ"/>
</dbReference>
<feature type="domain" description="EAL" evidence="1">
    <location>
        <begin position="1"/>
        <end position="204"/>
    </location>
</feature>
<dbReference type="SMART" id="SM00052">
    <property type="entry name" value="EAL"/>
    <property type="match status" value="1"/>
</dbReference>
<dbReference type="Pfam" id="PF00563">
    <property type="entry name" value="EAL"/>
    <property type="match status" value="1"/>
</dbReference>
<sequence>MYSFVARQPILNRQQQPVAYELLFRQGLENVFPNISPEQATNKLIAEQFLTQPIEHLIGDHPCFINFPESLLLQGLADSLPTDKVVIEILETATPDAPLLQKVQQMKQQGYRIALDDFTLDARWQPFLPYIDIIKFDWRTSPVEEIRQFIDSHSHLKLQYLAEKVEDQAEFEAAMAMGCHFFQGYFFSRPEVVQQKTLNASQLTLMRLLKEVNKEEPDFDRIEALLSSDVSLSYKLLRYVNNMRYGAGKPITSFRQAAVFLGNRELRRFVSLVTTTSVGEHKSPELYHMCLVRARFCELLSLHRPQWTNPSEAFLCGLFSLLEALLEQSFEHLLQDVPVSAAIVQALVHNRGELAFYLAFIRDYEAANWPRIAKRAEKMGLNEAEVARLYLEANQWANLLSQPEK</sequence>
<accession>A0ABP8Q1P1</accession>
<dbReference type="PROSITE" id="PS50883">
    <property type="entry name" value="EAL"/>
    <property type="match status" value="1"/>
</dbReference>
<dbReference type="PROSITE" id="PS51833">
    <property type="entry name" value="HDOD"/>
    <property type="match status" value="1"/>
</dbReference>
<organism evidence="3 4">
    <name type="scientific">Pseudaeromonas paramecii</name>
    <dbReference type="NCBI Taxonomy" id="2138166"/>
    <lineage>
        <taxon>Bacteria</taxon>
        <taxon>Pseudomonadati</taxon>
        <taxon>Pseudomonadota</taxon>
        <taxon>Gammaproteobacteria</taxon>
        <taxon>Aeromonadales</taxon>
        <taxon>Aeromonadaceae</taxon>
        <taxon>Pseudaeromonas</taxon>
    </lineage>
</organism>
<dbReference type="SUPFAM" id="SSF109604">
    <property type="entry name" value="HD-domain/PDEase-like"/>
    <property type="match status" value="1"/>
</dbReference>
<dbReference type="PIRSF" id="PIRSF003180">
    <property type="entry name" value="DiGMPpdiest_YuxH"/>
    <property type="match status" value="1"/>
</dbReference>